<keyword evidence="3" id="KW-0240">DNA-directed RNA polymerase</keyword>
<dbReference type="AlphaFoldDB" id="A0A4W3JTD6"/>
<evidence type="ECO:0000256" key="6">
    <source>
        <dbReference type="ARBA" id="ARBA00044677"/>
    </source>
</evidence>
<reference evidence="10" key="3">
    <citation type="journal article" date="2014" name="Nature">
        <title>Elephant shark genome provides unique insights into gnathostome evolution.</title>
        <authorList>
            <consortium name="International Elephant Shark Genome Sequencing Consortium"/>
            <person name="Venkatesh B."/>
            <person name="Lee A.P."/>
            <person name="Ravi V."/>
            <person name="Maurya A.K."/>
            <person name="Lian M.M."/>
            <person name="Swann J.B."/>
            <person name="Ohta Y."/>
            <person name="Flajnik M.F."/>
            <person name="Sutoh Y."/>
            <person name="Kasahara M."/>
            <person name="Hoon S."/>
            <person name="Gangu V."/>
            <person name="Roy S.W."/>
            <person name="Irimia M."/>
            <person name="Korzh V."/>
            <person name="Kondrychyn I."/>
            <person name="Lim Z.W."/>
            <person name="Tay B.H."/>
            <person name="Tohari S."/>
            <person name="Kong K.W."/>
            <person name="Ho S."/>
            <person name="Lorente-Galdos B."/>
            <person name="Quilez J."/>
            <person name="Marques-Bonet T."/>
            <person name="Raney B.J."/>
            <person name="Ingham P.W."/>
            <person name="Tay A."/>
            <person name="Hillier L.W."/>
            <person name="Minx P."/>
            <person name="Boehm T."/>
            <person name="Wilson R.K."/>
            <person name="Brenner S."/>
            <person name="Warren W.C."/>
        </authorList>
    </citation>
    <scope>NUCLEOTIDE SEQUENCE [LARGE SCALE GENOMIC DNA]</scope>
</reference>
<dbReference type="Pfam" id="PF03121">
    <property type="entry name" value="Herpes_UL52"/>
    <property type="match status" value="1"/>
</dbReference>
<dbReference type="GeneTree" id="ENSGT00390000003901"/>
<evidence type="ECO:0000256" key="7">
    <source>
        <dbReference type="ARBA" id="ARBA00044768"/>
    </source>
</evidence>
<keyword evidence="4" id="KW-0548">Nucleotidyltransferase</keyword>
<keyword evidence="3" id="KW-0804">Transcription</keyword>
<dbReference type="GO" id="GO:0003887">
    <property type="term" value="F:DNA-directed DNA polymerase activity"/>
    <property type="evidence" value="ECO:0007669"/>
    <property type="project" value="UniProtKB-KW"/>
</dbReference>
<dbReference type="GO" id="GO:0003682">
    <property type="term" value="F:chromatin binding"/>
    <property type="evidence" value="ECO:0007669"/>
    <property type="project" value="TreeGrafter"/>
</dbReference>
<keyword evidence="10" id="KW-1185">Reference proteome</keyword>
<reference evidence="9" key="4">
    <citation type="submission" date="2025-08" db="UniProtKB">
        <authorList>
            <consortium name="Ensembl"/>
        </authorList>
    </citation>
    <scope>IDENTIFICATION</scope>
</reference>
<evidence type="ECO:0000256" key="8">
    <source>
        <dbReference type="ARBA" id="ARBA00047303"/>
    </source>
</evidence>
<dbReference type="GO" id="GO:0000428">
    <property type="term" value="C:DNA-directed RNA polymerase complex"/>
    <property type="evidence" value="ECO:0007669"/>
    <property type="project" value="UniProtKB-KW"/>
</dbReference>
<dbReference type="GO" id="GO:0031297">
    <property type="term" value="P:replication fork processing"/>
    <property type="evidence" value="ECO:0007669"/>
    <property type="project" value="TreeGrafter"/>
</dbReference>
<keyword evidence="4" id="KW-0239">DNA-directed DNA polymerase</keyword>
<protein>
    <recommendedName>
        <fullName evidence="5">DNA-directed primase/polymerase protein</fullName>
        <ecNumber evidence="7">2.7.7.102</ecNumber>
        <ecNumber evidence="2">2.7.7.7</ecNumber>
    </recommendedName>
</protein>
<dbReference type="EC" id="2.7.7.7" evidence="2"/>
<dbReference type="GO" id="GO:0005634">
    <property type="term" value="C:nucleus"/>
    <property type="evidence" value="ECO:0007669"/>
    <property type="project" value="TreeGrafter"/>
</dbReference>
<accession>A0A4W3JTD6</accession>
<dbReference type="GO" id="GO:0005759">
    <property type="term" value="C:mitochondrial matrix"/>
    <property type="evidence" value="ECO:0007669"/>
    <property type="project" value="TreeGrafter"/>
</dbReference>
<evidence type="ECO:0000256" key="1">
    <source>
        <dbReference type="ARBA" id="ARBA00009762"/>
    </source>
</evidence>
<comment type="catalytic activity">
    <reaction evidence="6">
        <text>ssDNA + n NTP = ssDNA/pppN(pN)n-1 hybrid + (n-1) diphosphate.</text>
        <dbReference type="EC" id="2.7.7.102"/>
    </reaction>
</comment>
<evidence type="ECO:0000256" key="5">
    <source>
        <dbReference type="ARBA" id="ARBA00026139"/>
    </source>
</evidence>
<reference evidence="9" key="5">
    <citation type="submission" date="2025-09" db="UniProtKB">
        <authorList>
            <consortium name="Ensembl"/>
        </authorList>
    </citation>
    <scope>IDENTIFICATION</scope>
</reference>
<reference evidence="10" key="2">
    <citation type="journal article" date="2007" name="PLoS Biol.">
        <title>Survey sequencing and comparative analysis of the elephant shark (Callorhinchus milii) genome.</title>
        <authorList>
            <person name="Venkatesh B."/>
            <person name="Kirkness E.F."/>
            <person name="Loh Y.H."/>
            <person name="Halpern A.L."/>
            <person name="Lee A.P."/>
            <person name="Johnson J."/>
            <person name="Dandona N."/>
            <person name="Viswanathan L.D."/>
            <person name="Tay A."/>
            <person name="Venter J.C."/>
            <person name="Strausberg R.L."/>
            <person name="Brenner S."/>
        </authorList>
    </citation>
    <scope>NUCLEOTIDE SEQUENCE [LARGE SCALE GENOMIC DNA]</scope>
</reference>
<evidence type="ECO:0000256" key="3">
    <source>
        <dbReference type="ARBA" id="ARBA00022478"/>
    </source>
</evidence>
<comment type="catalytic activity">
    <reaction evidence="8">
        <text>DNA(n) + a 2'-deoxyribonucleoside 5'-triphosphate = DNA(n+1) + diphosphate</text>
        <dbReference type="Rhea" id="RHEA:22508"/>
        <dbReference type="Rhea" id="RHEA-COMP:17339"/>
        <dbReference type="Rhea" id="RHEA-COMP:17340"/>
        <dbReference type="ChEBI" id="CHEBI:33019"/>
        <dbReference type="ChEBI" id="CHEBI:61560"/>
        <dbReference type="ChEBI" id="CHEBI:173112"/>
        <dbReference type="EC" id="2.7.7.7"/>
    </reaction>
    <physiologicalReaction direction="left-to-right" evidence="8">
        <dbReference type="Rhea" id="RHEA:22509"/>
    </physiologicalReaction>
</comment>
<evidence type="ECO:0000256" key="2">
    <source>
        <dbReference type="ARBA" id="ARBA00012417"/>
    </source>
</evidence>
<dbReference type="EC" id="2.7.7.102" evidence="7"/>
<dbReference type="GO" id="GO:0009411">
    <property type="term" value="P:response to UV"/>
    <property type="evidence" value="ECO:0007669"/>
    <property type="project" value="TreeGrafter"/>
</dbReference>
<sequence length="500" mass="57888">YTDGRNWQKRVKDIEALAGIYQRYPINPTYKPRLSKPWQPESIWKLFYRQHQAFNFSKSCKEDVHIFALEKEGQKKDIAFGQRIYLVTTHSELWFYYQMHRQSLMHCYEVIPEGSVCHLYFDLEFNKQMNPGRDGKQMVTKLIQYVCQKLEERYKIKCSVKDVLNLDSSTGEKFSRHLIFHLPNAVFKNNIHVGKLPLILFLLVNKNGNVDADLSFLIVKGRDGFDQSFVDLAVYTKNRNFRLYKSSKLGKNTSFEVAEDNQFIPKPQKNISKEELIFLNSLVSNVRYNISNSQHCSIFKSKLFLGGYHSSPYPEIDSFISNQVNKGGIQGVIRRWNYFSSEELIVYDIGKNHWCENIGRAHKNNNIMIVVDLKREIWYQKCYDHLCRAQNFKSETSQNVECPTQNEYQYSVTQLHSSAKSTPKTGTHSGSLDAEFGNSADDVMFLEALEDAEFCIAADSIQSELSSDETEELSDNCLLAAVQQLEHVSDQTNCPEHISL</sequence>
<dbReference type="PANTHER" id="PTHR31399">
    <property type="entry name" value="DNA-DIRECTED PRIMASE / POLYMERASE PROTEIN"/>
    <property type="match status" value="1"/>
</dbReference>
<organism evidence="9 10">
    <name type="scientific">Callorhinchus milii</name>
    <name type="common">Ghost shark</name>
    <dbReference type="NCBI Taxonomy" id="7868"/>
    <lineage>
        <taxon>Eukaryota</taxon>
        <taxon>Metazoa</taxon>
        <taxon>Chordata</taxon>
        <taxon>Craniata</taxon>
        <taxon>Vertebrata</taxon>
        <taxon>Chondrichthyes</taxon>
        <taxon>Holocephali</taxon>
        <taxon>Chimaeriformes</taxon>
        <taxon>Callorhinchidae</taxon>
        <taxon>Callorhinchus</taxon>
    </lineage>
</organism>
<dbReference type="GO" id="GO:0006264">
    <property type="term" value="P:mitochondrial DNA replication"/>
    <property type="evidence" value="ECO:0007669"/>
    <property type="project" value="TreeGrafter"/>
</dbReference>
<dbReference type="InterPro" id="IPR044917">
    <property type="entry name" value="PRIMPOL"/>
</dbReference>
<reference evidence="10" key="1">
    <citation type="journal article" date="2006" name="Science">
        <title>Ancient noncoding elements conserved in the human genome.</title>
        <authorList>
            <person name="Venkatesh B."/>
            <person name="Kirkness E.F."/>
            <person name="Loh Y.H."/>
            <person name="Halpern A.L."/>
            <person name="Lee A.P."/>
            <person name="Johnson J."/>
            <person name="Dandona N."/>
            <person name="Viswanathan L.D."/>
            <person name="Tay A."/>
            <person name="Venter J.C."/>
            <person name="Strausberg R.L."/>
            <person name="Brenner S."/>
        </authorList>
    </citation>
    <scope>NUCLEOTIDE SEQUENCE [LARGE SCALE GENOMIC DNA]</scope>
</reference>
<name>A0A4W3JTD6_CALMI</name>
<evidence type="ECO:0000313" key="9">
    <source>
        <dbReference type="Ensembl" id="ENSCMIP00000035215.1"/>
    </source>
</evidence>
<dbReference type="Ensembl" id="ENSCMIT00000035739.1">
    <property type="protein sequence ID" value="ENSCMIP00000035215.1"/>
    <property type="gene ID" value="ENSCMIG00000014920.1"/>
</dbReference>
<proteinExistence type="inferred from homology"/>
<dbReference type="GO" id="GO:0042276">
    <property type="term" value="P:error-prone translesion synthesis"/>
    <property type="evidence" value="ECO:0007669"/>
    <property type="project" value="InterPro"/>
</dbReference>
<comment type="similarity">
    <text evidence="1">Belongs to the eukaryotic-type primase small subunit family.</text>
</comment>
<evidence type="ECO:0000256" key="4">
    <source>
        <dbReference type="ARBA" id="ARBA00022932"/>
    </source>
</evidence>
<evidence type="ECO:0000313" key="10">
    <source>
        <dbReference type="Proteomes" id="UP000314986"/>
    </source>
</evidence>
<dbReference type="CDD" id="cd22256">
    <property type="entry name" value="PrimPol_RBD"/>
    <property type="match status" value="1"/>
</dbReference>
<dbReference type="PANTHER" id="PTHR31399:SF0">
    <property type="entry name" value="DNA-DIRECTED PRIMASE_POLYMERASE PROTEIN"/>
    <property type="match status" value="1"/>
</dbReference>
<keyword evidence="4" id="KW-0808">Transferase</keyword>
<dbReference type="Proteomes" id="UP000314986">
    <property type="component" value="Unassembled WGS sequence"/>
</dbReference>